<keyword evidence="1" id="KW-0732">Signal</keyword>
<dbReference type="Pfam" id="PF04069">
    <property type="entry name" value="OpuAC"/>
    <property type="match status" value="1"/>
</dbReference>
<protein>
    <submittedName>
        <fullName evidence="3">ABC transporter substrate-binding protein</fullName>
    </submittedName>
</protein>
<evidence type="ECO:0000259" key="2">
    <source>
        <dbReference type="Pfam" id="PF04069"/>
    </source>
</evidence>
<feature type="signal peptide" evidence="1">
    <location>
        <begin position="1"/>
        <end position="31"/>
    </location>
</feature>
<sequence length="320" mass="33190">MHDMTLTHRMLGRGKRTFAVAGLGVAALALAACGAGSDPLAEPSTETGGSGGTAGAIIVGSADFTESQILGELYAQAIKAKGGDASTKPGIGSREVYIKALQDNSVSVVPEYTGNLLLHFDPAATATTEAEIASALPSAVGSDLTVLEPSRAQDQDVYVVTKQTSQEKGITSLDDLKKISATSILGGPAELQDRAYGPPGLEKIYGAKFQQFKPYASPAVKVKDLNGNKIQVASFFTTEAAIPDNGYVKLDDPQSMILPQNVVPLVRADVASDTTAVEAINAVQKALTTEELTALNTSVDADNSDPDQVAAEWLKAKGLA</sequence>
<proteinExistence type="predicted"/>
<evidence type="ECO:0000313" key="4">
    <source>
        <dbReference type="Proteomes" id="UP001500051"/>
    </source>
</evidence>
<dbReference type="EMBL" id="BAAAYX010000005">
    <property type="protein sequence ID" value="GAA3703651.1"/>
    <property type="molecule type" value="Genomic_DNA"/>
</dbReference>
<feature type="domain" description="ABC-type glycine betaine transport system substrate-binding" evidence="2">
    <location>
        <begin position="56"/>
        <end position="315"/>
    </location>
</feature>
<dbReference type="Gene3D" id="3.40.190.10">
    <property type="entry name" value="Periplasmic binding protein-like II"/>
    <property type="match status" value="1"/>
</dbReference>
<evidence type="ECO:0000256" key="1">
    <source>
        <dbReference type="SAM" id="SignalP"/>
    </source>
</evidence>
<reference evidence="4" key="1">
    <citation type="journal article" date="2019" name="Int. J. Syst. Evol. Microbiol.">
        <title>The Global Catalogue of Microorganisms (GCM) 10K type strain sequencing project: providing services to taxonomists for standard genome sequencing and annotation.</title>
        <authorList>
            <consortium name="The Broad Institute Genomics Platform"/>
            <consortium name="The Broad Institute Genome Sequencing Center for Infectious Disease"/>
            <person name="Wu L."/>
            <person name="Ma J."/>
        </authorList>
    </citation>
    <scope>NUCLEOTIDE SEQUENCE [LARGE SCALE GENOMIC DNA]</scope>
    <source>
        <strain evidence="4">JCM 16548</strain>
    </source>
</reference>
<organism evidence="3 4">
    <name type="scientific">Microlunatus aurantiacus</name>
    <dbReference type="NCBI Taxonomy" id="446786"/>
    <lineage>
        <taxon>Bacteria</taxon>
        <taxon>Bacillati</taxon>
        <taxon>Actinomycetota</taxon>
        <taxon>Actinomycetes</taxon>
        <taxon>Propionibacteriales</taxon>
        <taxon>Propionibacteriaceae</taxon>
        <taxon>Microlunatus</taxon>
    </lineage>
</organism>
<dbReference type="Proteomes" id="UP001500051">
    <property type="component" value="Unassembled WGS sequence"/>
</dbReference>
<dbReference type="SUPFAM" id="SSF53850">
    <property type="entry name" value="Periplasmic binding protein-like II"/>
    <property type="match status" value="1"/>
</dbReference>
<evidence type="ECO:0000313" key="3">
    <source>
        <dbReference type="EMBL" id="GAA3703651.1"/>
    </source>
</evidence>
<dbReference type="InterPro" id="IPR007210">
    <property type="entry name" value="ABC_Gly_betaine_transp_sub-bd"/>
</dbReference>
<name>A0ABP7DG08_9ACTN</name>
<dbReference type="CDD" id="cd13606">
    <property type="entry name" value="PBP2_ProX_like"/>
    <property type="match status" value="1"/>
</dbReference>
<feature type="chain" id="PRO_5046534944" evidence="1">
    <location>
        <begin position="32"/>
        <end position="320"/>
    </location>
</feature>
<gene>
    <name evidence="3" type="ORF">GCM10022204_21130</name>
</gene>
<keyword evidence="4" id="KW-1185">Reference proteome</keyword>
<accession>A0ABP7DG08</accession>
<comment type="caution">
    <text evidence="3">The sequence shown here is derived from an EMBL/GenBank/DDBJ whole genome shotgun (WGS) entry which is preliminary data.</text>
</comment>
<dbReference type="Gene3D" id="3.40.190.120">
    <property type="entry name" value="Osmoprotection protein (prox), domain 2"/>
    <property type="match status" value="1"/>
</dbReference>